<dbReference type="RefSeq" id="WP_185680711.1">
    <property type="nucleotide sequence ID" value="NZ_JACLAX010000032.1"/>
</dbReference>
<dbReference type="AlphaFoldDB" id="A0A7X1KRK9"/>
<dbReference type="Gene3D" id="3.10.490.10">
    <property type="entry name" value="Gamma-glutamyl cyclotransferase-like"/>
    <property type="match status" value="1"/>
</dbReference>
<reference evidence="2 3" key="1">
    <citation type="submission" date="2020-08" db="EMBL/GenBank/DDBJ databases">
        <title>The genome sequence of type strain Novosphingobium piscinae KCTC 42194.</title>
        <authorList>
            <person name="Liu Y."/>
        </authorList>
    </citation>
    <scope>NUCLEOTIDE SEQUENCE [LARGE SCALE GENOMIC DNA]</scope>
    <source>
        <strain evidence="2 3">KCTC 42194</strain>
    </source>
</reference>
<proteinExistence type="predicted"/>
<dbReference type="Pfam" id="PF06094">
    <property type="entry name" value="GGACT"/>
    <property type="match status" value="1"/>
</dbReference>
<dbReference type="SUPFAM" id="SSF110857">
    <property type="entry name" value="Gamma-glutamyl cyclotransferase-like"/>
    <property type="match status" value="1"/>
</dbReference>
<dbReference type="InterPro" id="IPR013024">
    <property type="entry name" value="GGCT-like"/>
</dbReference>
<evidence type="ECO:0000313" key="3">
    <source>
        <dbReference type="Proteomes" id="UP000551327"/>
    </source>
</evidence>
<organism evidence="2 3">
    <name type="scientific">Novosphingobium piscinae</name>
    <dbReference type="NCBI Taxonomy" id="1507448"/>
    <lineage>
        <taxon>Bacteria</taxon>
        <taxon>Pseudomonadati</taxon>
        <taxon>Pseudomonadota</taxon>
        <taxon>Alphaproteobacteria</taxon>
        <taxon>Sphingomonadales</taxon>
        <taxon>Sphingomonadaceae</taxon>
        <taxon>Novosphingobium</taxon>
    </lineage>
</organism>
<dbReference type="CDD" id="cd06661">
    <property type="entry name" value="GGCT_like"/>
    <property type="match status" value="1"/>
</dbReference>
<sequence length="161" mass="17180">MSRPRTGAAVSLPFFFYGTLRDSDPSHPVARALHRKLHPGVAASVSGRLHALPDPAGWYPALTEGAGDERVIGRLCAARAGFGPADLARIDAYEDCRVDDPAGSTYLRLPMAVRVAGRPDPVTAQVYRFNRPLPPEAVPIPHGDFGAWLVARGGRAYGTAP</sequence>
<dbReference type="EMBL" id="JACLAX010000032">
    <property type="protein sequence ID" value="MBC2670857.1"/>
    <property type="molecule type" value="Genomic_DNA"/>
</dbReference>
<dbReference type="InterPro" id="IPR036568">
    <property type="entry name" value="GGCT-like_sf"/>
</dbReference>
<protein>
    <submittedName>
        <fullName evidence="2">Gamma-glutamylcyclotransferase</fullName>
    </submittedName>
</protein>
<gene>
    <name evidence="2" type="ORF">H7F53_17015</name>
</gene>
<dbReference type="InterPro" id="IPR009288">
    <property type="entry name" value="AIG2-like_dom"/>
</dbReference>
<keyword evidence="3" id="KW-1185">Reference proteome</keyword>
<dbReference type="GO" id="GO:0016740">
    <property type="term" value="F:transferase activity"/>
    <property type="evidence" value="ECO:0007669"/>
    <property type="project" value="UniProtKB-KW"/>
</dbReference>
<accession>A0A7X1KRK9</accession>
<evidence type="ECO:0000259" key="1">
    <source>
        <dbReference type="Pfam" id="PF06094"/>
    </source>
</evidence>
<name>A0A7X1KRK9_9SPHN</name>
<dbReference type="Proteomes" id="UP000551327">
    <property type="component" value="Unassembled WGS sequence"/>
</dbReference>
<evidence type="ECO:0000313" key="2">
    <source>
        <dbReference type="EMBL" id="MBC2670857.1"/>
    </source>
</evidence>
<comment type="caution">
    <text evidence="2">The sequence shown here is derived from an EMBL/GenBank/DDBJ whole genome shotgun (WGS) entry which is preliminary data.</text>
</comment>
<keyword evidence="2" id="KW-0808">Transferase</keyword>
<feature type="domain" description="Gamma-glutamylcyclotransferase AIG2-like" evidence="1">
    <location>
        <begin position="14"/>
        <end position="145"/>
    </location>
</feature>